<dbReference type="PROSITE" id="PS50836">
    <property type="entry name" value="DOMON"/>
    <property type="match status" value="1"/>
</dbReference>
<dbReference type="EMBL" id="JALLPJ020000514">
    <property type="protein sequence ID" value="KAL3789789.1"/>
    <property type="molecule type" value="Genomic_DNA"/>
</dbReference>
<feature type="domain" description="DOMON" evidence="2">
    <location>
        <begin position="42"/>
        <end position="164"/>
    </location>
</feature>
<dbReference type="InterPro" id="IPR045266">
    <property type="entry name" value="DOH_DOMON"/>
</dbReference>
<organism evidence="3 4">
    <name type="scientific">Cyclotella atomus</name>
    <dbReference type="NCBI Taxonomy" id="382360"/>
    <lineage>
        <taxon>Eukaryota</taxon>
        <taxon>Sar</taxon>
        <taxon>Stramenopiles</taxon>
        <taxon>Ochrophyta</taxon>
        <taxon>Bacillariophyta</taxon>
        <taxon>Coscinodiscophyceae</taxon>
        <taxon>Thalassiosirophycidae</taxon>
        <taxon>Stephanodiscales</taxon>
        <taxon>Stephanodiscaceae</taxon>
        <taxon>Cyclotella</taxon>
    </lineage>
</organism>
<gene>
    <name evidence="3" type="ORF">ACHAWO_000260</name>
</gene>
<name>A0ABD3PNW4_9STRA</name>
<keyword evidence="4" id="KW-1185">Reference proteome</keyword>
<dbReference type="Proteomes" id="UP001530400">
    <property type="component" value="Unassembled WGS sequence"/>
</dbReference>
<dbReference type="AlphaFoldDB" id="A0ABD3PNW4"/>
<evidence type="ECO:0000313" key="3">
    <source>
        <dbReference type="EMBL" id="KAL3789789.1"/>
    </source>
</evidence>
<evidence type="ECO:0000313" key="4">
    <source>
        <dbReference type="Proteomes" id="UP001530400"/>
    </source>
</evidence>
<comment type="caution">
    <text evidence="3">The sequence shown here is derived from an EMBL/GenBank/DDBJ whole genome shotgun (WGS) entry which is preliminary data.</text>
</comment>
<dbReference type="InterPro" id="IPR005018">
    <property type="entry name" value="DOMON_domain"/>
</dbReference>
<accession>A0ABD3PNW4</accession>
<reference evidence="3 4" key="1">
    <citation type="submission" date="2024-10" db="EMBL/GenBank/DDBJ databases">
        <title>Updated reference genomes for cyclostephanoid diatoms.</title>
        <authorList>
            <person name="Roberts W.R."/>
            <person name="Alverson A.J."/>
        </authorList>
    </citation>
    <scope>NUCLEOTIDE SEQUENCE [LARGE SCALE GENOMIC DNA]</scope>
    <source>
        <strain evidence="3 4">AJA010-31</strain>
    </source>
</reference>
<feature type="region of interest" description="Disordered" evidence="1">
    <location>
        <begin position="188"/>
        <end position="210"/>
    </location>
</feature>
<sequence>MPTYLSLESVPTLSPTFLTTVNVLTISNPCPDDLDKKETLLDDLTLKYDIIVVDDENRQVFCTELKFDGEGWLGLGISEKGEMIGSTAVIGIPGTNDAPGLYSLDGKTNSLVTLLPEQDQTLLDASIIQENGTTLLRFAKYIDDGNEDFVVKVPGVTNFIYAAADSNEFGYHGMRRGSLSLVLSNAKSWKKAKRQSRDKESTESKKQNDR</sequence>
<feature type="compositionally biased region" description="Basic and acidic residues" evidence="1">
    <location>
        <begin position="195"/>
        <end position="210"/>
    </location>
</feature>
<dbReference type="CDD" id="cd09631">
    <property type="entry name" value="DOMON_DOH"/>
    <property type="match status" value="1"/>
</dbReference>
<evidence type="ECO:0000256" key="1">
    <source>
        <dbReference type="SAM" id="MobiDB-lite"/>
    </source>
</evidence>
<evidence type="ECO:0000259" key="2">
    <source>
        <dbReference type="PROSITE" id="PS50836"/>
    </source>
</evidence>
<proteinExistence type="predicted"/>
<protein>
    <recommendedName>
        <fullName evidence="2">DOMON domain-containing protein</fullName>
    </recommendedName>
</protein>